<proteinExistence type="predicted"/>
<feature type="region of interest" description="Disordered" evidence="1">
    <location>
        <begin position="1"/>
        <end position="113"/>
    </location>
</feature>
<evidence type="ECO:0000313" key="2">
    <source>
        <dbReference type="EMBL" id="KIO31759.1"/>
    </source>
</evidence>
<dbReference type="AlphaFoldDB" id="A0A0C3QTX2"/>
<dbReference type="EMBL" id="KN822960">
    <property type="protein sequence ID" value="KIO31759.1"/>
    <property type="molecule type" value="Genomic_DNA"/>
</dbReference>
<name>A0A0C3QTX2_9AGAM</name>
<dbReference type="HOGENOM" id="CLU_100663_0_0_1"/>
<accession>A0A0C3QTX2</accession>
<sequence>MIEFDPYSQSGAGGSGFKTGHQIGLTPNLPSTASPRARQRAATHSGASLARSGTLFSSDASSSRKSAELKTLLGGSSHKLPSKATIPAPSSGQPDGQKKKKPRRSASTSDISGVVALEKAKSKARVEVDIELESETVVEGGYLGGKMEVTIRKPGKNESPIWIGGGKMRIVGFEGLPHNDLRYTFYQCAEALSSITSASHHLFASAPDEEGFCRAREGTHILPFAMKIPVSGAAKGPLHAKSGAMVRYIAMG</sequence>
<dbReference type="Proteomes" id="UP000054248">
    <property type="component" value="Unassembled WGS sequence"/>
</dbReference>
<keyword evidence="3" id="KW-1185">Reference proteome</keyword>
<organism evidence="2 3">
    <name type="scientific">Tulasnella calospora MUT 4182</name>
    <dbReference type="NCBI Taxonomy" id="1051891"/>
    <lineage>
        <taxon>Eukaryota</taxon>
        <taxon>Fungi</taxon>
        <taxon>Dikarya</taxon>
        <taxon>Basidiomycota</taxon>
        <taxon>Agaricomycotina</taxon>
        <taxon>Agaricomycetes</taxon>
        <taxon>Cantharellales</taxon>
        <taxon>Tulasnellaceae</taxon>
        <taxon>Tulasnella</taxon>
    </lineage>
</organism>
<dbReference type="STRING" id="1051891.A0A0C3QTX2"/>
<evidence type="ECO:0000313" key="3">
    <source>
        <dbReference type="Proteomes" id="UP000054248"/>
    </source>
</evidence>
<reference evidence="3" key="2">
    <citation type="submission" date="2015-01" db="EMBL/GenBank/DDBJ databases">
        <title>Evolutionary Origins and Diversification of the Mycorrhizal Mutualists.</title>
        <authorList>
            <consortium name="DOE Joint Genome Institute"/>
            <consortium name="Mycorrhizal Genomics Consortium"/>
            <person name="Kohler A."/>
            <person name="Kuo A."/>
            <person name="Nagy L.G."/>
            <person name="Floudas D."/>
            <person name="Copeland A."/>
            <person name="Barry K.W."/>
            <person name="Cichocki N."/>
            <person name="Veneault-Fourrey C."/>
            <person name="LaButti K."/>
            <person name="Lindquist E.A."/>
            <person name="Lipzen A."/>
            <person name="Lundell T."/>
            <person name="Morin E."/>
            <person name="Murat C."/>
            <person name="Riley R."/>
            <person name="Ohm R."/>
            <person name="Sun H."/>
            <person name="Tunlid A."/>
            <person name="Henrissat B."/>
            <person name="Grigoriev I.V."/>
            <person name="Hibbett D.S."/>
            <person name="Martin F."/>
        </authorList>
    </citation>
    <scope>NUCLEOTIDE SEQUENCE [LARGE SCALE GENOMIC DNA]</scope>
    <source>
        <strain evidence="3">MUT 4182</strain>
    </source>
</reference>
<dbReference type="OrthoDB" id="298939at2759"/>
<gene>
    <name evidence="2" type="ORF">M407DRAFT_67520</name>
</gene>
<protein>
    <submittedName>
        <fullName evidence="2">Uncharacterized protein</fullName>
    </submittedName>
</protein>
<reference evidence="2 3" key="1">
    <citation type="submission" date="2014-04" db="EMBL/GenBank/DDBJ databases">
        <authorList>
            <consortium name="DOE Joint Genome Institute"/>
            <person name="Kuo A."/>
            <person name="Girlanda M."/>
            <person name="Perotto S."/>
            <person name="Kohler A."/>
            <person name="Nagy L.G."/>
            <person name="Floudas D."/>
            <person name="Copeland A."/>
            <person name="Barry K.W."/>
            <person name="Cichocki N."/>
            <person name="Veneault-Fourrey C."/>
            <person name="LaButti K."/>
            <person name="Lindquist E.A."/>
            <person name="Lipzen A."/>
            <person name="Lundell T."/>
            <person name="Morin E."/>
            <person name="Murat C."/>
            <person name="Sun H."/>
            <person name="Tunlid A."/>
            <person name="Henrissat B."/>
            <person name="Grigoriev I.V."/>
            <person name="Hibbett D.S."/>
            <person name="Martin F."/>
            <person name="Nordberg H.P."/>
            <person name="Cantor M.N."/>
            <person name="Hua S.X."/>
        </authorList>
    </citation>
    <scope>NUCLEOTIDE SEQUENCE [LARGE SCALE GENOMIC DNA]</scope>
    <source>
        <strain evidence="2 3">MUT 4182</strain>
    </source>
</reference>
<evidence type="ECO:0000256" key="1">
    <source>
        <dbReference type="SAM" id="MobiDB-lite"/>
    </source>
</evidence>